<reference evidence="4" key="1">
    <citation type="journal article" date="2019" name="Int. J. Syst. Evol. Microbiol.">
        <title>The Global Catalogue of Microorganisms (GCM) 10K type strain sequencing project: providing services to taxonomists for standard genome sequencing and annotation.</title>
        <authorList>
            <consortium name="The Broad Institute Genomics Platform"/>
            <consortium name="The Broad Institute Genome Sequencing Center for Infectious Disease"/>
            <person name="Wu L."/>
            <person name="Ma J."/>
        </authorList>
    </citation>
    <scope>NUCLEOTIDE SEQUENCE [LARGE SCALE GENOMIC DNA]</scope>
    <source>
        <strain evidence="4">JCM 17085</strain>
    </source>
</reference>
<comment type="caution">
    <text evidence="3">The sequence shown here is derived from an EMBL/GenBank/DDBJ whole genome shotgun (WGS) entry which is preliminary data.</text>
</comment>
<name>A0ABP7WV49_9SPHI</name>
<accession>A0ABP7WV49</accession>
<evidence type="ECO:0000313" key="3">
    <source>
        <dbReference type="EMBL" id="GAA4097574.1"/>
    </source>
</evidence>
<evidence type="ECO:0000313" key="4">
    <source>
        <dbReference type="Proteomes" id="UP001500841"/>
    </source>
</evidence>
<feature type="domain" description="DUF3347" evidence="2">
    <location>
        <begin position="35"/>
        <end position="122"/>
    </location>
</feature>
<dbReference type="RefSeq" id="WP_345103952.1">
    <property type="nucleotide sequence ID" value="NZ_BAABCV010000007.1"/>
</dbReference>
<dbReference type="Pfam" id="PF11827">
    <property type="entry name" value="DUF3347"/>
    <property type="match status" value="1"/>
</dbReference>
<keyword evidence="4" id="KW-1185">Reference proteome</keyword>
<keyword evidence="1" id="KW-0732">Signal</keyword>
<feature type="signal peptide" evidence="1">
    <location>
        <begin position="1"/>
        <end position="22"/>
    </location>
</feature>
<organism evidence="3 4">
    <name type="scientific">Mucilaginibacter panaciglaebae</name>
    <dbReference type="NCBI Taxonomy" id="502331"/>
    <lineage>
        <taxon>Bacteria</taxon>
        <taxon>Pseudomonadati</taxon>
        <taxon>Bacteroidota</taxon>
        <taxon>Sphingobacteriia</taxon>
        <taxon>Sphingobacteriales</taxon>
        <taxon>Sphingobacteriaceae</taxon>
        <taxon>Mucilaginibacter</taxon>
    </lineage>
</organism>
<dbReference type="InterPro" id="IPR021782">
    <property type="entry name" value="DUF3347"/>
</dbReference>
<protein>
    <recommendedName>
        <fullName evidence="2">DUF3347 domain-containing protein</fullName>
    </recommendedName>
</protein>
<feature type="chain" id="PRO_5045156755" description="DUF3347 domain-containing protein" evidence="1">
    <location>
        <begin position="23"/>
        <end position="173"/>
    </location>
</feature>
<evidence type="ECO:0000256" key="1">
    <source>
        <dbReference type="SAM" id="SignalP"/>
    </source>
</evidence>
<proteinExistence type="predicted"/>
<gene>
    <name evidence="3" type="ORF">GCM10022392_21430</name>
</gene>
<sequence length="173" mass="19569">MKLLKTALALTLITLVFNPANAQQRGLSFALKLAVNDYLDLKNALLANKVSLAQNKAGKFVFDLNTVPDKDMNSQQHSAWFNYLSRLQSTSRAMGETTSIEAQRKEFSALSNAMYSMLKDLKLTPFMLYRQYSQAKDAYWLSNSRLIKNPYFGIAEKQMVKEGVTREVLSPSK</sequence>
<dbReference type="EMBL" id="BAABCV010000007">
    <property type="protein sequence ID" value="GAA4097574.1"/>
    <property type="molecule type" value="Genomic_DNA"/>
</dbReference>
<evidence type="ECO:0000259" key="2">
    <source>
        <dbReference type="Pfam" id="PF11827"/>
    </source>
</evidence>
<dbReference type="Proteomes" id="UP001500841">
    <property type="component" value="Unassembled WGS sequence"/>
</dbReference>